<keyword evidence="10" id="KW-0812">Transmembrane</keyword>
<keyword evidence="4" id="KW-0597">Phosphoprotein</keyword>
<dbReference type="Proteomes" id="UP000198305">
    <property type="component" value="Unassembled WGS sequence"/>
</dbReference>
<organism evidence="13 14">
    <name type="scientific">Methylobacillus rhizosphaerae</name>
    <dbReference type="NCBI Taxonomy" id="551994"/>
    <lineage>
        <taxon>Bacteria</taxon>
        <taxon>Pseudomonadati</taxon>
        <taxon>Pseudomonadota</taxon>
        <taxon>Betaproteobacteria</taxon>
        <taxon>Nitrosomonadales</taxon>
        <taxon>Methylophilaceae</taxon>
        <taxon>Methylobacillus</taxon>
    </lineage>
</organism>
<keyword evidence="7 13" id="KW-0418">Kinase</keyword>
<dbReference type="Pfam" id="PF00512">
    <property type="entry name" value="HisKA"/>
    <property type="match status" value="1"/>
</dbReference>
<dbReference type="PROSITE" id="PS50109">
    <property type="entry name" value="HIS_KIN"/>
    <property type="match status" value="1"/>
</dbReference>
<dbReference type="PANTHER" id="PTHR43065">
    <property type="entry name" value="SENSOR HISTIDINE KINASE"/>
    <property type="match status" value="1"/>
</dbReference>
<dbReference type="GO" id="GO:0005524">
    <property type="term" value="F:ATP binding"/>
    <property type="evidence" value="ECO:0007669"/>
    <property type="project" value="UniProtKB-KW"/>
</dbReference>
<evidence type="ECO:0000256" key="9">
    <source>
        <dbReference type="ARBA" id="ARBA00023012"/>
    </source>
</evidence>
<feature type="domain" description="HAMP" evidence="12">
    <location>
        <begin position="210"/>
        <end position="262"/>
    </location>
</feature>
<feature type="transmembrane region" description="Helical" evidence="10">
    <location>
        <begin position="187"/>
        <end position="208"/>
    </location>
</feature>
<evidence type="ECO:0000313" key="14">
    <source>
        <dbReference type="Proteomes" id="UP000198305"/>
    </source>
</evidence>
<dbReference type="Gene3D" id="6.10.340.10">
    <property type="match status" value="1"/>
</dbReference>
<name>A0A238XYI0_9PROT</name>
<keyword evidence="14" id="KW-1185">Reference proteome</keyword>
<proteinExistence type="predicted"/>
<comment type="catalytic activity">
    <reaction evidence="1">
        <text>ATP + protein L-histidine = ADP + protein N-phospho-L-histidine.</text>
        <dbReference type="EC" id="2.7.13.3"/>
    </reaction>
</comment>
<evidence type="ECO:0000256" key="6">
    <source>
        <dbReference type="ARBA" id="ARBA00022741"/>
    </source>
</evidence>
<dbReference type="InterPro" id="IPR036097">
    <property type="entry name" value="HisK_dim/P_sf"/>
</dbReference>
<dbReference type="SMART" id="SM00387">
    <property type="entry name" value="HATPase_c"/>
    <property type="match status" value="1"/>
</dbReference>
<evidence type="ECO:0000256" key="1">
    <source>
        <dbReference type="ARBA" id="ARBA00000085"/>
    </source>
</evidence>
<dbReference type="Gene3D" id="1.10.287.130">
    <property type="match status" value="1"/>
</dbReference>
<gene>
    <name evidence="13" type="ORF">SAMN05192560_0266</name>
</gene>
<dbReference type="CDD" id="cd00082">
    <property type="entry name" value="HisKA"/>
    <property type="match status" value="1"/>
</dbReference>
<dbReference type="InterPro" id="IPR003660">
    <property type="entry name" value="HAMP_dom"/>
</dbReference>
<comment type="subcellular location">
    <subcellularLocation>
        <location evidence="2">Membrane</location>
    </subcellularLocation>
</comment>
<keyword evidence="9" id="KW-0902">Two-component regulatory system</keyword>
<dbReference type="Pfam" id="PF02518">
    <property type="entry name" value="HATPase_c"/>
    <property type="match status" value="1"/>
</dbReference>
<keyword evidence="5" id="KW-0808">Transferase</keyword>
<dbReference type="SMART" id="SM00304">
    <property type="entry name" value="HAMP"/>
    <property type="match status" value="1"/>
</dbReference>
<reference evidence="14" key="1">
    <citation type="submission" date="2017-06" db="EMBL/GenBank/DDBJ databases">
        <authorList>
            <person name="Varghese N."/>
            <person name="Submissions S."/>
        </authorList>
    </citation>
    <scope>NUCLEOTIDE SEQUENCE [LARGE SCALE GENOMIC DNA]</scope>
    <source>
        <strain evidence="14">Ca-68</strain>
    </source>
</reference>
<evidence type="ECO:0000259" key="11">
    <source>
        <dbReference type="PROSITE" id="PS50109"/>
    </source>
</evidence>
<feature type="transmembrane region" description="Helical" evidence="10">
    <location>
        <begin position="20"/>
        <end position="39"/>
    </location>
</feature>
<dbReference type="PRINTS" id="PR00344">
    <property type="entry name" value="BCTRLSENSOR"/>
</dbReference>
<dbReference type="EMBL" id="FZOA01000001">
    <property type="protein sequence ID" value="SNR63404.1"/>
    <property type="molecule type" value="Genomic_DNA"/>
</dbReference>
<sequence length="490" mass="54917">MSQPQQIKSLKDMLLVHELAFFLLVILAGAAGVIGIRIWDQSSQESQRIHLMVQEIQQTRGDLYRQMKELFDLHFLKDPQAQEEYNVYTRSIGVHFRKMLALTVDDQEKAAITELHDSYQDLLRETEHIFALANDYSRAELEKALNTHLESSIFHRYEIISARTEGLLFLKHQELSSRLRDVKHTTFTLMLIPVGLALLLLLFSHIFLKRAIVRPIRNVLHASTEISAGNLSHTVPEEGVAELATLSHAINTMAHELRRSQEALVRSEKQAALGLLAPMLAHNIRNPLASIRATAQVVDGNHLDRETRESLAAIISTVDRLDRWTRALLAYLHPLKPHASLTTVRQVLHGALTPLQQKIHEKQLMILFPDWEAVNDQLFTDESLLEQAIYNLLLNAVEASPLAGKIAIRCDIVNHASLRISISDQGAGMPFTPDPHAISPGPTTKRFGTGLGIPFAFKVMEVLSGDIHFTNAAAGGTVIEITLPRKHHSL</sequence>
<dbReference type="Gene3D" id="3.30.565.10">
    <property type="entry name" value="Histidine kinase-like ATPase, C-terminal domain"/>
    <property type="match status" value="1"/>
</dbReference>
<evidence type="ECO:0000256" key="10">
    <source>
        <dbReference type="SAM" id="Phobius"/>
    </source>
</evidence>
<keyword evidence="10" id="KW-1133">Transmembrane helix</keyword>
<dbReference type="EC" id="2.7.13.3" evidence="3"/>
<dbReference type="PROSITE" id="PS50885">
    <property type="entry name" value="HAMP"/>
    <property type="match status" value="1"/>
</dbReference>
<dbReference type="SUPFAM" id="SSF158472">
    <property type="entry name" value="HAMP domain-like"/>
    <property type="match status" value="1"/>
</dbReference>
<dbReference type="SUPFAM" id="SSF47384">
    <property type="entry name" value="Homodimeric domain of signal transducing histidine kinase"/>
    <property type="match status" value="1"/>
</dbReference>
<dbReference type="SMART" id="SM00388">
    <property type="entry name" value="HisKA"/>
    <property type="match status" value="1"/>
</dbReference>
<evidence type="ECO:0000256" key="8">
    <source>
        <dbReference type="ARBA" id="ARBA00022840"/>
    </source>
</evidence>
<keyword evidence="6" id="KW-0547">Nucleotide-binding</keyword>
<dbReference type="Pfam" id="PF00672">
    <property type="entry name" value="HAMP"/>
    <property type="match status" value="1"/>
</dbReference>
<evidence type="ECO:0000256" key="2">
    <source>
        <dbReference type="ARBA" id="ARBA00004370"/>
    </source>
</evidence>
<accession>A0A238XYI0</accession>
<evidence type="ECO:0000313" key="13">
    <source>
        <dbReference type="EMBL" id="SNR63404.1"/>
    </source>
</evidence>
<dbReference type="InterPro" id="IPR004358">
    <property type="entry name" value="Sig_transdc_His_kin-like_C"/>
</dbReference>
<evidence type="ECO:0000256" key="5">
    <source>
        <dbReference type="ARBA" id="ARBA00022679"/>
    </source>
</evidence>
<dbReference type="CDD" id="cd06225">
    <property type="entry name" value="HAMP"/>
    <property type="match status" value="1"/>
</dbReference>
<dbReference type="GO" id="GO:0016020">
    <property type="term" value="C:membrane"/>
    <property type="evidence" value="ECO:0007669"/>
    <property type="project" value="UniProtKB-SubCell"/>
</dbReference>
<dbReference type="GO" id="GO:0000155">
    <property type="term" value="F:phosphorelay sensor kinase activity"/>
    <property type="evidence" value="ECO:0007669"/>
    <property type="project" value="InterPro"/>
</dbReference>
<evidence type="ECO:0000256" key="7">
    <source>
        <dbReference type="ARBA" id="ARBA00022777"/>
    </source>
</evidence>
<dbReference type="InterPro" id="IPR003594">
    <property type="entry name" value="HATPase_dom"/>
</dbReference>
<dbReference type="SUPFAM" id="SSF55874">
    <property type="entry name" value="ATPase domain of HSP90 chaperone/DNA topoisomerase II/histidine kinase"/>
    <property type="match status" value="1"/>
</dbReference>
<evidence type="ECO:0000259" key="12">
    <source>
        <dbReference type="PROSITE" id="PS50885"/>
    </source>
</evidence>
<dbReference type="RefSeq" id="WP_089374419.1">
    <property type="nucleotide sequence ID" value="NZ_FZOA01000001.1"/>
</dbReference>
<dbReference type="AlphaFoldDB" id="A0A238XYI0"/>
<dbReference type="PANTHER" id="PTHR43065:SF10">
    <property type="entry name" value="PEROXIDE STRESS-ACTIVATED HISTIDINE KINASE MAK3"/>
    <property type="match status" value="1"/>
</dbReference>
<evidence type="ECO:0000256" key="4">
    <source>
        <dbReference type="ARBA" id="ARBA00022553"/>
    </source>
</evidence>
<dbReference type="InterPro" id="IPR005467">
    <property type="entry name" value="His_kinase_dom"/>
</dbReference>
<dbReference type="InterPro" id="IPR036890">
    <property type="entry name" value="HATPase_C_sf"/>
</dbReference>
<dbReference type="InterPro" id="IPR003661">
    <property type="entry name" value="HisK_dim/P_dom"/>
</dbReference>
<protein>
    <recommendedName>
        <fullName evidence="3">histidine kinase</fullName>
        <ecNumber evidence="3">2.7.13.3</ecNumber>
    </recommendedName>
</protein>
<keyword evidence="8" id="KW-0067">ATP-binding</keyword>
<dbReference type="OrthoDB" id="224978at2"/>
<evidence type="ECO:0000256" key="3">
    <source>
        <dbReference type="ARBA" id="ARBA00012438"/>
    </source>
</evidence>
<feature type="domain" description="Histidine kinase" evidence="11">
    <location>
        <begin position="279"/>
        <end position="487"/>
    </location>
</feature>
<keyword evidence="10" id="KW-0472">Membrane</keyword>